<dbReference type="Proteomes" id="UP000504638">
    <property type="component" value="Unplaced"/>
</dbReference>
<keyword evidence="3" id="KW-1185">Reference proteome</keyword>
<organism evidence="2">
    <name type="scientific">Eremomyces bilateralis CBS 781.70</name>
    <dbReference type="NCBI Taxonomy" id="1392243"/>
    <lineage>
        <taxon>Eukaryota</taxon>
        <taxon>Fungi</taxon>
        <taxon>Dikarya</taxon>
        <taxon>Ascomycota</taxon>
        <taxon>Pezizomycotina</taxon>
        <taxon>Dothideomycetes</taxon>
        <taxon>Dothideomycetes incertae sedis</taxon>
        <taxon>Eremomycetales</taxon>
        <taxon>Eremomycetaceae</taxon>
        <taxon>Eremomyces</taxon>
    </lineage>
</organism>
<feature type="region of interest" description="Disordered" evidence="1">
    <location>
        <begin position="64"/>
        <end position="97"/>
    </location>
</feature>
<evidence type="ECO:0000256" key="1">
    <source>
        <dbReference type="SAM" id="MobiDB-lite"/>
    </source>
</evidence>
<gene>
    <name evidence="2 4" type="ORF">P152DRAFT_448758</name>
</gene>
<accession>A0A6G1G5W6</accession>
<protein>
    <submittedName>
        <fullName evidence="2 4">Uncharacterized protein</fullName>
    </submittedName>
</protein>
<feature type="region of interest" description="Disordered" evidence="1">
    <location>
        <begin position="190"/>
        <end position="230"/>
    </location>
</feature>
<dbReference type="RefSeq" id="XP_033535088.1">
    <property type="nucleotide sequence ID" value="XM_033678076.1"/>
</dbReference>
<dbReference type="EMBL" id="ML975155">
    <property type="protein sequence ID" value="KAF1813457.1"/>
    <property type="molecule type" value="Genomic_DNA"/>
</dbReference>
<evidence type="ECO:0000313" key="2">
    <source>
        <dbReference type="EMBL" id="KAF1813457.1"/>
    </source>
</evidence>
<dbReference type="OrthoDB" id="3795213at2759"/>
<evidence type="ECO:0000313" key="4">
    <source>
        <dbReference type="RefSeq" id="XP_033535088.1"/>
    </source>
</evidence>
<proteinExistence type="predicted"/>
<reference evidence="4" key="2">
    <citation type="submission" date="2020-04" db="EMBL/GenBank/DDBJ databases">
        <authorList>
            <consortium name="NCBI Genome Project"/>
        </authorList>
    </citation>
    <scope>NUCLEOTIDE SEQUENCE</scope>
    <source>
        <strain evidence="4">CBS 781.70</strain>
    </source>
</reference>
<feature type="compositionally biased region" description="Basic and acidic residues" evidence="1">
    <location>
        <begin position="190"/>
        <end position="199"/>
    </location>
</feature>
<sequence length="230" mass="26140">MKHYHGKRYEYAVRQGITAYTKLEFLDGIGEVRQQALTEGTIRSGFRKAGIHPWDPEMVLKKIRPPPREAEQRPLTPPEQGIQEGQHASPGLKTPTTVRATRRLGSFIQEDESIPIHLRPRIDQLCRGAQTQSLEAKKAMQDLYGSDLAKKMRLLNAREGNKRRVFSGGMITVDQCRTIVDNREQERIDKAARKEAKKKETARKKAEKAKEARKKARKDRDSLTASASIS</sequence>
<feature type="compositionally biased region" description="Basic residues" evidence="1">
    <location>
        <begin position="200"/>
        <end position="217"/>
    </location>
</feature>
<dbReference type="AlphaFoldDB" id="A0A6G1G5W6"/>
<evidence type="ECO:0000313" key="3">
    <source>
        <dbReference type="Proteomes" id="UP000504638"/>
    </source>
</evidence>
<reference evidence="4" key="3">
    <citation type="submission" date="2025-04" db="UniProtKB">
        <authorList>
            <consortium name="RefSeq"/>
        </authorList>
    </citation>
    <scope>IDENTIFICATION</scope>
    <source>
        <strain evidence="4">CBS 781.70</strain>
    </source>
</reference>
<dbReference type="GeneID" id="54418646"/>
<reference evidence="2 4" key="1">
    <citation type="submission" date="2020-01" db="EMBL/GenBank/DDBJ databases">
        <authorList>
            <consortium name="DOE Joint Genome Institute"/>
            <person name="Haridas S."/>
            <person name="Albert R."/>
            <person name="Binder M."/>
            <person name="Bloem J."/>
            <person name="Labutti K."/>
            <person name="Salamov A."/>
            <person name="Andreopoulos B."/>
            <person name="Baker S.E."/>
            <person name="Barry K."/>
            <person name="Bills G."/>
            <person name="Bluhm B.H."/>
            <person name="Cannon C."/>
            <person name="Castanera R."/>
            <person name="Culley D.E."/>
            <person name="Daum C."/>
            <person name="Ezra D."/>
            <person name="Gonzalez J.B."/>
            <person name="Henrissat B."/>
            <person name="Kuo A."/>
            <person name="Liang C."/>
            <person name="Lipzen A."/>
            <person name="Lutzoni F."/>
            <person name="Magnuson J."/>
            <person name="Mondo S."/>
            <person name="Nolan M."/>
            <person name="Ohm R."/>
            <person name="Pangilinan J."/>
            <person name="Park H.-J."/>
            <person name="Ramirez L."/>
            <person name="Alfaro M."/>
            <person name="Sun H."/>
            <person name="Tritt A."/>
            <person name="Yoshinaga Y."/>
            <person name="Zwiers L.-H."/>
            <person name="Turgeon B.G."/>
            <person name="Goodwin S.B."/>
            <person name="Spatafora J.W."/>
            <person name="Crous P.W."/>
            <person name="Grigoriev I.V."/>
        </authorList>
    </citation>
    <scope>NUCLEOTIDE SEQUENCE</scope>
    <source>
        <strain evidence="2 4">CBS 781.70</strain>
    </source>
</reference>
<name>A0A6G1G5W6_9PEZI</name>